<comment type="caution">
    <text evidence="1">The sequence shown here is derived from an EMBL/GenBank/DDBJ whole genome shotgun (WGS) entry which is preliminary data.</text>
</comment>
<dbReference type="PANTHER" id="PTHR30528">
    <property type="entry name" value="CYTOPLASMIC PROTEIN"/>
    <property type="match status" value="1"/>
</dbReference>
<dbReference type="RefSeq" id="WP_388006362.1">
    <property type="nucleotide sequence ID" value="NZ_JBHUEE010000005.1"/>
</dbReference>
<sequence length="376" mass="42500">MVHELSRTDARRVAVRAQLLANPRPTDLLEMVRHLTVLQRDPTATVAPNADLVAWSRLGDAFAPVDLDAAIEAGELVELEGFLRPATDLRLFRAEMARWRGEGGELANWQEAALEWVEVNDECRRDILDRLRDEGPLPTRDLPDTTVVPWRSSGWNEGRNVRLMVEQLVRRGEVAVAGRDGRAPLWDLAERVYPDTETVPWPEAVRIRAQRRLRALGIARPKSTAVPGEPNDVGETGEPATVEGLRGTWRVDPVYLEELENSNDPSDVFPGRTVLLSPLDRLVFDRKRMADLFDFDYQLEMYKPAAKRRWGYWALPVLHGDRLVGKVDAQADLDAGLLRVHAIHEDGGWPPAIRTAVHREIRALAHWLELEPDLPN</sequence>
<keyword evidence="2" id="KW-1185">Reference proteome</keyword>
<proteinExistence type="predicted"/>
<accession>A0ABW4L6N1</accession>
<dbReference type="EMBL" id="JBHUEE010000005">
    <property type="protein sequence ID" value="MFD1718315.1"/>
    <property type="molecule type" value="Genomic_DNA"/>
</dbReference>
<dbReference type="InterPro" id="IPR009351">
    <property type="entry name" value="AlkZ-like"/>
</dbReference>
<protein>
    <submittedName>
        <fullName evidence="1">DNA glycosylase AlkZ-like family protein</fullName>
    </submittedName>
</protein>
<evidence type="ECO:0000313" key="2">
    <source>
        <dbReference type="Proteomes" id="UP001597277"/>
    </source>
</evidence>
<organism evidence="1 2">
    <name type="scientific">Georgenia deserti</name>
    <dbReference type="NCBI Taxonomy" id="2093781"/>
    <lineage>
        <taxon>Bacteria</taxon>
        <taxon>Bacillati</taxon>
        <taxon>Actinomycetota</taxon>
        <taxon>Actinomycetes</taxon>
        <taxon>Micrococcales</taxon>
        <taxon>Bogoriellaceae</taxon>
        <taxon>Georgenia</taxon>
    </lineage>
</organism>
<gene>
    <name evidence="1" type="ORF">ACFSE6_10745</name>
</gene>
<dbReference type="Proteomes" id="UP001597277">
    <property type="component" value="Unassembled WGS sequence"/>
</dbReference>
<evidence type="ECO:0000313" key="1">
    <source>
        <dbReference type="EMBL" id="MFD1718315.1"/>
    </source>
</evidence>
<dbReference type="Pfam" id="PF06224">
    <property type="entry name" value="AlkZ-like"/>
    <property type="match status" value="1"/>
</dbReference>
<reference evidence="2" key="1">
    <citation type="journal article" date="2019" name="Int. J. Syst. Evol. Microbiol.">
        <title>The Global Catalogue of Microorganisms (GCM) 10K type strain sequencing project: providing services to taxonomists for standard genome sequencing and annotation.</title>
        <authorList>
            <consortium name="The Broad Institute Genomics Platform"/>
            <consortium name="The Broad Institute Genome Sequencing Center for Infectious Disease"/>
            <person name="Wu L."/>
            <person name="Ma J."/>
        </authorList>
    </citation>
    <scope>NUCLEOTIDE SEQUENCE [LARGE SCALE GENOMIC DNA]</scope>
    <source>
        <strain evidence="2">JCM 17130</strain>
    </source>
</reference>
<dbReference type="PANTHER" id="PTHR30528:SF0">
    <property type="entry name" value="CYTOPLASMIC PROTEIN"/>
    <property type="match status" value="1"/>
</dbReference>
<name>A0ABW4L6N1_9MICO</name>